<proteinExistence type="predicted"/>
<keyword evidence="2" id="KW-1185">Reference proteome</keyword>
<dbReference type="OrthoDB" id="8716700at2"/>
<dbReference type="Gene3D" id="3.40.630.40">
    <property type="entry name" value="Zn-dependent exopeptidases"/>
    <property type="match status" value="1"/>
</dbReference>
<sequence>MTTRRKKLPALISVPHGGTFIPEHLRSRCLLTDLDVALDGDTWTKQLFNFRGLTEEFLVMEAARIVVDLNREPTDRPPENPDGVVKTLTVTGKRIWEEDLTASETDELIHQWYEPYHEQLMNASLNPAVKIAFDCHTMLDVGPAKGKREWEARPLFCISNRGITGGEAGGETVTAEPELMQRLKELLEETFVEEADHTVPLVAVNEPFFGGFITRSHGKRSDIPWIQLEINRRLYLPETAGVLPSEAEVMRMNMLRNKLYEVFMQLTAEEVPAPVDEKSIS</sequence>
<name>A0A5C7F8W8_9BACI</name>
<gene>
    <name evidence="1" type="ORF">FTX54_005010</name>
</gene>
<dbReference type="Proteomes" id="UP000321816">
    <property type="component" value="Chromosome"/>
</dbReference>
<protein>
    <submittedName>
        <fullName evidence="1">N-formylglutamate amidohydrolase</fullName>
    </submittedName>
</protein>
<reference evidence="1 2" key="1">
    <citation type="submission" date="2024-01" db="EMBL/GenBank/DDBJ databases">
        <title>Complete Genome Sequence of Alkalicoccus halolimnae BZ-SZ-XJ29T, a Moderately Halophilic Bacterium Isolated from a Salt Lake.</title>
        <authorList>
            <person name="Zhao B."/>
        </authorList>
    </citation>
    <scope>NUCLEOTIDE SEQUENCE [LARGE SCALE GENOMIC DNA]</scope>
    <source>
        <strain evidence="1 2">BZ-SZ-XJ29</strain>
    </source>
</reference>
<accession>A0A5C7F8W8</accession>
<dbReference type="InterPro" id="IPR007709">
    <property type="entry name" value="N-FG_amidohydro"/>
</dbReference>
<evidence type="ECO:0000313" key="1">
    <source>
        <dbReference type="EMBL" id="WWD80925.1"/>
    </source>
</evidence>
<organism evidence="1 2">
    <name type="scientific">Alkalicoccus halolimnae</name>
    <dbReference type="NCBI Taxonomy" id="1667239"/>
    <lineage>
        <taxon>Bacteria</taxon>
        <taxon>Bacillati</taxon>
        <taxon>Bacillota</taxon>
        <taxon>Bacilli</taxon>
        <taxon>Bacillales</taxon>
        <taxon>Bacillaceae</taxon>
        <taxon>Alkalicoccus</taxon>
    </lineage>
</organism>
<dbReference type="RefSeq" id="WP_147803159.1">
    <property type="nucleotide sequence ID" value="NZ_CP144914.1"/>
</dbReference>
<dbReference type="AlphaFoldDB" id="A0A5C7F8W8"/>
<evidence type="ECO:0000313" key="2">
    <source>
        <dbReference type="Proteomes" id="UP000321816"/>
    </source>
</evidence>
<dbReference type="EMBL" id="CP144914">
    <property type="protein sequence ID" value="WWD80925.1"/>
    <property type="molecule type" value="Genomic_DNA"/>
</dbReference>
<dbReference type="Pfam" id="PF05013">
    <property type="entry name" value="FGase"/>
    <property type="match status" value="1"/>
</dbReference>
<dbReference type="KEGG" id="ahal:FTX54_005010"/>
<dbReference type="SUPFAM" id="SSF53187">
    <property type="entry name" value="Zn-dependent exopeptidases"/>
    <property type="match status" value="1"/>
</dbReference>